<name>A0AAW9K7M4_CARML</name>
<dbReference type="InterPro" id="IPR020275">
    <property type="entry name" value="DUF5592"/>
</dbReference>
<protein>
    <submittedName>
        <fullName evidence="2">DUF5592 family protein</fullName>
    </submittedName>
</protein>
<accession>A0AAW9K7M4</accession>
<feature type="transmembrane region" description="Helical" evidence="1">
    <location>
        <begin position="21"/>
        <end position="37"/>
    </location>
</feature>
<evidence type="ECO:0000313" key="3">
    <source>
        <dbReference type="Proteomes" id="UP001290462"/>
    </source>
</evidence>
<keyword evidence="1" id="KW-0472">Membrane</keyword>
<gene>
    <name evidence="2" type="ORF">RAK27_18325</name>
</gene>
<reference evidence="2" key="1">
    <citation type="submission" date="2023-08" db="EMBL/GenBank/DDBJ databases">
        <title>Genomic characterization of piscicolin 126 produced by Carnobacterium maltaromaticum CM22 strain isolated from salmon (Salmo salar).</title>
        <authorList>
            <person name="Gonzalez-Gragera E."/>
            <person name="Garcia-Lopez J.D."/>
            <person name="Teso-Perez C."/>
            <person name="Gimenez-Hernandez I."/>
            <person name="Peralta-Sanchez J.M."/>
            <person name="Valdivia E."/>
            <person name="Montalban-Lopez M."/>
            <person name="Martin-Platero A.M."/>
            <person name="Banos A."/>
            <person name="Martinez-Bueno M."/>
        </authorList>
    </citation>
    <scope>NUCLEOTIDE SEQUENCE</scope>
    <source>
        <strain evidence="2">CM22</strain>
    </source>
</reference>
<dbReference type="Proteomes" id="UP001290462">
    <property type="component" value="Unassembled WGS sequence"/>
</dbReference>
<sequence>MNQIFDIPKEYTTVLKFAGKITFMDTILIFFIFTYGLKFSDMVYSSLRIPALLYCFLIGAFWLMPHSINKGERNWNYLVTLILRNRQTYHSIEYQSYLENDEN</sequence>
<dbReference type="RefSeq" id="WP_322809770.1">
    <property type="nucleotide sequence ID" value="NZ_JAVBVO010000024.1"/>
</dbReference>
<comment type="caution">
    <text evidence="2">The sequence shown here is derived from an EMBL/GenBank/DDBJ whole genome shotgun (WGS) entry which is preliminary data.</text>
</comment>
<feature type="transmembrane region" description="Helical" evidence="1">
    <location>
        <begin position="43"/>
        <end position="64"/>
    </location>
</feature>
<dbReference type="AlphaFoldDB" id="A0AAW9K7M4"/>
<keyword evidence="1" id="KW-0812">Transmembrane</keyword>
<evidence type="ECO:0000256" key="1">
    <source>
        <dbReference type="SAM" id="Phobius"/>
    </source>
</evidence>
<organism evidence="2 3">
    <name type="scientific">Carnobacterium maltaromaticum</name>
    <name type="common">Carnobacterium piscicola</name>
    <dbReference type="NCBI Taxonomy" id="2751"/>
    <lineage>
        <taxon>Bacteria</taxon>
        <taxon>Bacillati</taxon>
        <taxon>Bacillota</taxon>
        <taxon>Bacilli</taxon>
        <taxon>Lactobacillales</taxon>
        <taxon>Carnobacteriaceae</taxon>
        <taxon>Carnobacterium</taxon>
    </lineage>
</organism>
<dbReference type="EMBL" id="JAVBVO010000024">
    <property type="protein sequence ID" value="MDZ5760600.1"/>
    <property type="molecule type" value="Genomic_DNA"/>
</dbReference>
<keyword evidence="1" id="KW-1133">Transmembrane helix</keyword>
<dbReference type="Pfam" id="PF17332">
    <property type="entry name" value="DUF5592"/>
    <property type="match status" value="1"/>
</dbReference>
<proteinExistence type="predicted"/>
<evidence type="ECO:0000313" key="2">
    <source>
        <dbReference type="EMBL" id="MDZ5760600.1"/>
    </source>
</evidence>